<dbReference type="Proteomes" id="UP001149165">
    <property type="component" value="Unassembled WGS sequence"/>
</dbReference>
<sequence>MHSIRQALVLLAATAFGSVHAAMGPAFSTGPVSSDSFITESVSTLVLPRAPSDNEGDLSLWIGMGTSDGDLIQSIIDNWQSSSWDVFAYTLKKTGDNSQEVLQGPSSIATPGNRVTIHYKFDESTGNYTQNVLVKGVSVSTLSTSDGEAQGWGTAVECATTDCGTVDAHTWINTKITLSVADPDYIDTLAMGDGVTGNMTTPDGGKTWVVPRIDIPRYTFTN</sequence>
<organism evidence="2 3">
    <name type="scientific">Penicillium angulare</name>
    <dbReference type="NCBI Taxonomy" id="116970"/>
    <lineage>
        <taxon>Eukaryota</taxon>
        <taxon>Fungi</taxon>
        <taxon>Dikarya</taxon>
        <taxon>Ascomycota</taxon>
        <taxon>Pezizomycotina</taxon>
        <taxon>Eurotiomycetes</taxon>
        <taxon>Eurotiomycetidae</taxon>
        <taxon>Eurotiales</taxon>
        <taxon>Aspergillaceae</taxon>
        <taxon>Penicillium</taxon>
    </lineage>
</organism>
<evidence type="ECO:0000313" key="2">
    <source>
        <dbReference type="EMBL" id="KAJ5106151.1"/>
    </source>
</evidence>
<feature type="signal peptide" evidence="1">
    <location>
        <begin position="1"/>
        <end position="21"/>
    </location>
</feature>
<reference evidence="2" key="2">
    <citation type="journal article" date="2023" name="IMA Fungus">
        <title>Comparative genomic study of the Penicillium genus elucidates a diverse pangenome and 15 lateral gene transfer events.</title>
        <authorList>
            <person name="Petersen C."/>
            <person name="Sorensen T."/>
            <person name="Nielsen M.R."/>
            <person name="Sondergaard T.E."/>
            <person name="Sorensen J.L."/>
            <person name="Fitzpatrick D.A."/>
            <person name="Frisvad J.C."/>
            <person name="Nielsen K.L."/>
        </authorList>
    </citation>
    <scope>NUCLEOTIDE SEQUENCE</scope>
    <source>
        <strain evidence="2">IBT 30069</strain>
    </source>
</reference>
<name>A0A9W9FTG8_9EURO</name>
<reference evidence="2" key="1">
    <citation type="submission" date="2022-11" db="EMBL/GenBank/DDBJ databases">
        <authorList>
            <person name="Petersen C."/>
        </authorList>
    </citation>
    <scope>NUCLEOTIDE SEQUENCE</scope>
    <source>
        <strain evidence="2">IBT 30069</strain>
    </source>
</reference>
<protein>
    <submittedName>
        <fullName evidence="2">Uncharacterized protein</fullName>
    </submittedName>
</protein>
<accession>A0A9W9FTG8</accession>
<dbReference type="OrthoDB" id="5086500at2759"/>
<evidence type="ECO:0000313" key="3">
    <source>
        <dbReference type="Proteomes" id="UP001149165"/>
    </source>
</evidence>
<dbReference type="AlphaFoldDB" id="A0A9W9FTG8"/>
<proteinExistence type="predicted"/>
<evidence type="ECO:0000256" key="1">
    <source>
        <dbReference type="SAM" id="SignalP"/>
    </source>
</evidence>
<comment type="caution">
    <text evidence="2">The sequence shown here is derived from an EMBL/GenBank/DDBJ whole genome shotgun (WGS) entry which is preliminary data.</text>
</comment>
<feature type="chain" id="PRO_5040888674" evidence="1">
    <location>
        <begin position="22"/>
        <end position="222"/>
    </location>
</feature>
<keyword evidence="1" id="KW-0732">Signal</keyword>
<dbReference type="EMBL" id="JAPQKH010000003">
    <property type="protein sequence ID" value="KAJ5106151.1"/>
    <property type="molecule type" value="Genomic_DNA"/>
</dbReference>
<gene>
    <name evidence="2" type="ORF">N7456_002826</name>
</gene>
<keyword evidence="3" id="KW-1185">Reference proteome</keyword>